<evidence type="ECO:0000313" key="3">
    <source>
        <dbReference type="Proteomes" id="UP000193560"/>
    </source>
</evidence>
<evidence type="ECO:0000313" key="2">
    <source>
        <dbReference type="EMBL" id="ORZ19013.1"/>
    </source>
</evidence>
<dbReference type="InterPro" id="IPR014752">
    <property type="entry name" value="Arrestin-like_C"/>
</dbReference>
<gene>
    <name evidence="2" type="ORF">BCR42DRAFT_391101</name>
</gene>
<reference evidence="2 3" key="1">
    <citation type="submission" date="2016-07" db="EMBL/GenBank/DDBJ databases">
        <title>Pervasive Adenine N6-methylation of Active Genes in Fungi.</title>
        <authorList>
            <consortium name="DOE Joint Genome Institute"/>
            <person name="Mondo S.J."/>
            <person name="Dannebaum R.O."/>
            <person name="Kuo R.C."/>
            <person name="Labutti K."/>
            <person name="Haridas S."/>
            <person name="Kuo A."/>
            <person name="Salamov A."/>
            <person name="Ahrendt S.R."/>
            <person name="Lipzen A."/>
            <person name="Sullivan W."/>
            <person name="Andreopoulos W.B."/>
            <person name="Clum A."/>
            <person name="Lindquist E."/>
            <person name="Daum C."/>
            <person name="Ramamoorthy G.K."/>
            <person name="Gryganskyi A."/>
            <person name="Culley D."/>
            <person name="Magnuson J.K."/>
            <person name="James T.Y."/>
            <person name="O'Malley M.A."/>
            <person name="Stajich J.E."/>
            <person name="Spatafora J.W."/>
            <person name="Visel A."/>
            <person name="Grigoriev I.V."/>
        </authorList>
    </citation>
    <scope>NUCLEOTIDE SEQUENCE [LARGE SCALE GENOMIC DNA]</scope>
    <source>
        <strain evidence="2 3">NRRL 1336</strain>
    </source>
</reference>
<feature type="region of interest" description="Disordered" evidence="1">
    <location>
        <begin position="435"/>
        <end position="478"/>
    </location>
</feature>
<name>A0A1X2IML4_9FUNG</name>
<organism evidence="2 3">
    <name type="scientific">Absidia repens</name>
    <dbReference type="NCBI Taxonomy" id="90262"/>
    <lineage>
        <taxon>Eukaryota</taxon>
        <taxon>Fungi</taxon>
        <taxon>Fungi incertae sedis</taxon>
        <taxon>Mucoromycota</taxon>
        <taxon>Mucoromycotina</taxon>
        <taxon>Mucoromycetes</taxon>
        <taxon>Mucorales</taxon>
        <taxon>Cunninghamellaceae</taxon>
        <taxon>Absidia</taxon>
    </lineage>
</organism>
<sequence length="702" mass="79037">MEPSIKHKKSIVSDDENDLNGILNLWKRFTLKNDSPFADAYHHLFHPHHQLESIKKTKNMTIYLKSPYVLSGGTMEGTIALSPAPKKKIEQIELILHGIEIVFDPAHYSTSTHAHHFLNLPILTLQQPNDQLDEFTPDDTTTISFNFQMPPDLGSTFKDKKGCVQYTLQCHAKIQQDEENEDNEEIWFTDRPLHVYQSVQGLKSATDQASLYHAINERRRIWERRRSSRLSTSSNSNEASYADIIMNLSRSVWTSGSSIYVNMRMENKSVHKMRDVKLELIKRQNTYWQTGLHKAFDLMPVTSTCETVASTSLLNLASEIDRHFLCTSYINYIINKKNTKKLLFFVSTDAIIEIPITLVHPISADPPPGSISTSTPLKNNNVKSLPCSPSLPLFRNNHHHDNPTDDQTLILPRPSSTASSSIWSSKSLSYSPFLPVTTNSTTPPPPPLPPKQQHHLSTDPPEKNSPSIENSDNNLTIFESSSSPEKLLALDDHDYSNSSECHQKQHYYQTSASTLKQHDRILCGKSHSQSELTARKKKLTMVDACEALVHHTADKCKSAFFSSSWSSAIFHMKKRPLVQKLSSSFSSGFKSSSNATIIHPPPHSKQLPHALSSSATCTTDRNIISPSGTMLVVAPSQKFEISVQELDLLSPSPSSPAASSPVIPPPRRQQRRHKGLHRLWSLKRKRKSRKSMRSQAVKLSLD</sequence>
<feature type="region of interest" description="Disordered" evidence="1">
    <location>
        <begin position="650"/>
        <end position="702"/>
    </location>
</feature>
<feature type="compositionally biased region" description="Basic residues" evidence="1">
    <location>
        <begin position="668"/>
        <end position="692"/>
    </location>
</feature>
<feature type="region of interest" description="Disordered" evidence="1">
    <location>
        <begin position="392"/>
        <end position="413"/>
    </location>
</feature>
<protein>
    <recommendedName>
        <fullName evidence="4">Arrestin C-terminal-like domain-containing protein</fullName>
    </recommendedName>
</protein>
<accession>A0A1X2IML4</accession>
<dbReference type="Proteomes" id="UP000193560">
    <property type="component" value="Unassembled WGS sequence"/>
</dbReference>
<proteinExistence type="predicted"/>
<feature type="compositionally biased region" description="Polar residues" evidence="1">
    <location>
        <begin position="464"/>
        <end position="478"/>
    </location>
</feature>
<keyword evidence="3" id="KW-1185">Reference proteome</keyword>
<evidence type="ECO:0000256" key="1">
    <source>
        <dbReference type="SAM" id="MobiDB-lite"/>
    </source>
</evidence>
<evidence type="ECO:0008006" key="4">
    <source>
        <dbReference type="Google" id="ProtNLM"/>
    </source>
</evidence>
<dbReference type="AlphaFoldDB" id="A0A1X2IML4"/>
<comment type="caution">
    <text evidence="2">The sequence shown here is derived from an EMBL/GenBank/DDBJ whole genome shotgun (WGS) entry which is preliminary data.</text>
</comment>
<feature type="compositionally biased region" description="Low complexity" evidence="1">
    <location>
        <begin position="650"/>
        <end position="661"/>
    </location>
</feature>
<dbReference type="EMBL" id="MCGE01000008">
    <property type="protein sequence ID" value="ORZ19013.1"/>
    <property type="molecule type" value="Genomic_DNA"/>
</dbReference>
<dbReference type="OrthoDB" id="298939at2759"/>
<dbReference type="STRING" id="90262.A0A1X2IML4"/>
<dbReference type="Gene3D" id="2.60.40.640">
    <property type="match status" value="1"/>
</dbReference>